<reference evidence="2" key="1">
    <citation type="submission" date="2022-06" db="EMBL/GenBank/DDBJ databases">
        <title>Draft genome sequence of Streptomyces sp. RB6PN25 isolated from peat swamp forest in Thailand.</title>
        <authorList>
            <person name="Duangmal K."/>
            <person name="Klaysubun C."/>
        </authorList>
    </citation>
    <scope>NUCLEOTIDE SEQUENCE</scope>
    <source>
        <strain evidence="2">RB6PN25</strain>
    </source>
</reference>
<dbReference type="Proteomes" id="UP001057702">
    <property type="component" value="Unassembled WGS sequence"/>
</dbReference>
<dbReference type="RefSeq" id="WP_255918701.1">
    <property type="nucleotide sequence ID" value="NZ_JANFNG010000002.1"/>
</dbReference>
<dbReference type="InterPro" id="IPR006311">
    <property type="entry name" value="TAT_signal"/>
</dbReference>
<dbReference type="EMBL" id="JANFNG010000002">
    <property type="protein sequence ID" value="MCQ4079838.1"/>
    <property type="molecule type" value="Genomic_DNA"/>
</dbReference>
<evidence type="ECO:0000313" key="3">
    <source>
        <dbReference type="Proteomes" id="UP001057702"/>
    </source>
</evidence>
<dbReference type="PROSITE" id="PS51318">
    <property type="entry name" value="TAT"/>
    <property type="match status" value="1"/>
</dbReference>
<evidence type="ECO:0000313" key="2">
    <source>
        <dbReference type="EMBL" id="MCQ4079838.1"/>
    </source>
</evidence>
<organism evidence="2 3">
    <name type="scientific">Streptomyces humicola</name>
    <dbReference type="NCBI Taxonomy" id="2953240"/>
    <lineage>
        <taxon>Bacteria</taxon>
        <taxon>Bacillati</taxon>
        <taxon>Actinomycetota</taxon>
        <taxon>Actinomycetes</taxon>
        <taxon>Kitasatosporales</taxon>
        <taxon>Streptomycetaceae</taxon>
        <taxon>Streptomyces</taxon>
    </lineage>
</organism>
<keyword evidence="3" id="KW-1185">Reference proteome</keyword>
<feature type="chain" id="PRO_5046153350" evidence="1">
    <location>
        <begin position="38"/>
        <end position="257"/>
    </location>
</feature>
<keyword evidence="1" id="KW-0732">Signal</keyword>
<dbReference type="InterPro" id="IPR000250">
    <property type="entry name" value="Peptidase_G1"/>
</dbReference>
<dbReference type="Gene3D" id="2.60.120.700">
    <property type="entry name" value="Peptidase G1"/>
    <property type="match status" value="1"/>
</dbReference>
<name>A0ABT1PRT1_9ACTN</name>
<dbReference type="Pfam" id="PF01828">
    <property type="entry name" value="Peptidase_A4"/>
    <property type="match status" value="1"/>
</dbReference>
<evidence type="ECO:0000256" key="1">
    <source>
        <dbReference type="SAM" id="SignalP"/>
    </source>
</evidence>
<dbReference type="SUPFAM" id="SSF49899">
    <property type="entry name" value="Concanavalin A-like lectins/glucanases"/>
    <property type="match status" value="1"/>
</dbReference>
<comment type="caution">
    <text evidence="2">The sequence shown here is derived from an EMBL/GenBank/DDBJ whole genome shotgun (WGS) entry which is preliminary data.</text>
</comment>
<dbReference type="InterPro" id="IPR013320">
    <property type="entry name" value="ConA-like_dom_sf"/>
</dbReference>
<protein>
    <submittedName>
        <fullName evidence="2">G1 family endopeptidase</fullName>
    </submittedName>
</protein>
<dbReference type="InterPro" id="IPR038656">
    <property type="entry name" value="Peptidase_G1_sf"/>
</dbReference>
<dbReference type="CDD" id="cd13426">
    <property type="entry name" value="Peptidase_G1"/>
    <property type="match status" value="1"/>
</dbReference>
<sequence length="257" mass="26576">MGTQSGTRQNITFGPRRSRMTAAAMLLAAVTLAPASAGQAAASAAGFGPLAAPFQDSNWGGYVATGSFSSISGSWTEPQVTCNSSNDLFAPWVGLDGYGSQTVEQTGVQTDCSSGQPVLSAWYEMYPASPVYWSDPVSEGDSLSASVVSNGGGNYTLTLTDNTKGWSEHTTQNLSAQNASAEAVIESPTSSYPSFSRLDFSGVTVDGQAFDAANPQALDSGGYVPGPLSSGSFSMMPGGAVARTHVQHGTRPRVIRY</sequence>
<accession>A0ABT1PRT1</accession>
<proteinExistence type="predicted"/>
<gene>
    <name evidence="2" type="ORF">NGB36_04330</name>
</gene>
<feature type="signal peptide" evidence="1">
    <location>
        <begin position="1"/>
        <end position="37"/>
    </location>
</feature>